<dbReference type="GO" id="GO:0009279">
    <property type="term" value="C:cell outer membrane"/>
    <property type="evidence" value="ECO:0007669"/>
    <property type="project" value="UniProtKB-SubCell"/>
</dbReference>
<dbReference type="Proteomes" id="UP000464593">
    <property type="component" value="Chromosome"/>
</dbReference>
<comment type="similarity">
    <text evidence="2">Belongs to the OmpP1/FadL family.</text>
</comment>
<evidence type="ECO:0000256" key="7">
    <source>
        <dbReference type="ARBA" id="ARBA00023237"/>
    </source>
</evidence>
<protein>
    <submittedName>
        <fullName evidence="9">Long-chain fatty acid transporter</fullName>
    </submittedName>
</protein>
<dbReference type="SUPFAM" id="SSF56935">
    <property type="entry name" value="Porins"/>
    <property type="match status" value="1"/>
</dbReference>
<dbReference type="PANTHER" id="PTHR35093:SF8">
    <property type="entry name" value="OUTER MEMBRANE PROTEIN NMB0088-RELATED"/>
    <property type="match status" value="1"/>
</dbReference>
<organism evidence="9 10">
    <name type="scientific">Pseudomonas monteilii</name>
    <dbReference type="NCBI Taxonomy" id="76759"/>
    <lineage>
        <taxon>Bacteria</taxon>
        <taxon>Pseudomonadati</taxon>
        <taxon>Pseudomonadota</taxon>
        <taxon>Gammaproteobacteria</taxon>
        <taxon>Pseudomonadales</taxon>
        <taxon>Pseudomonadaceae</taxon>
        <taxon>Pseudomonas</taxon>
    </lineage>
</organism>
<evidence type="ECO:0000256" key="1">
    <source>
        <dbReference type="ARBA" id="ARBA00004571"/>
    </source>
</evidence>
<feature type="chain" id="PRO_5042086706" evidence="8">
    <location>
        <begin position="25"/>
        <end position="385"/>
    </location>
</feature>
<dbReference type="EMBL" id="CP040324">
    <property type="protein sequence ID" value="QHB28720.1"/>
    <property type="molecule type" value="Genomic_DNA"/>
</dbReference>
<evidence type="ECO:0000256" key="3">
    <source>
        <dbReference type="ARBA" id="ARBA00022452"/>
    </source>
</evidence>
<accession>A0AAE6RCP0</accession>
<evidence type="ECO:0000256" key="6">
    <source>
        <dbReference type="ARBA" id="ARBA00023136"/>
    </source>
</evidence>
<dbReference type="GO" id="GO:0015483">
    <property type="term" value="F:long-chain fatty acid transporting porin activity"/>
    <property type="evidence" value="ECO:0007669"/>
    <property type="project" value="TreeGrafter"/>
</dbReference>
<evidence type="ECO:0000313" key="10">
    <source>
        <dbReference type="Proteomes" id="UP000464593"/>
    </source>
</evidence>
<keyword evidence="4" id="KW-0812">Transmembrane</keyword>
<name>A0AAE6RCP0_9PSED</name>
<evidence type="ECO:0000256" key="8">
    <source>
        <dbReference type="SAM" id="SignalP"/>
    </source>
</evidence>
<keyword evidence="5 8" id="KW-0732">Signal</keyword>
<keyword evidence="3" id="KW-1134">Transmembrane beta strand</keyword>
<evidence type="ECO:0000256" key="4">
    <source>
        <dbReference type="ARBA" id="ARBA00022692"/>
    </source>
</evidence>
<reference evidence="9 10" key="1">
    <citation type="submission" date="2019-05" db="EMBL/GenBank/DDBJ databases">
        <title>Complete genome sequence of Pseudomonas Pseudomonas resinovorans.</title>
        <authorList>
            <person name="Chen H.-P."/>
        </authorList>
    </citation>
    <scope>NUCLEOTIDE SEQUENCE [LARGE SCALE GENOMIC DNA]</scope>
    <source>
        <strain evidence="9 10">TCU-CK1</strain>
    </source>
</reference>
<dbReference type="Gene3D" id="2.40.160.60">
    <property type="entry name" value="Outer membrane protein transport protein (OMPP1/FadL/TodX)"/>
    <property type="match status" value="1"/>
</dbReference>
<sequence>MKTKTILAASLTPVLFLCSQPSHANVGTHLVGYGAKAQSMGGASVALPQDAIAAANNPAGMAWVGNRFDADVQMLYATSDTDFGSSSNQHDSSIFLAIPEFGVNFQVTPKVTFGVSTYASGVGFRYEDPLVPVPGFRRTRGTLKQFEVLPTATYTFDNGLSLGLSLVYAVQEFEAQGLPGGFPGGQNPYHGKEYSHGTSWRAGALWKINDQWAIGASYAPKIEMSKLSGYKDDLLSQWGGSADSPEQYAVGASYKLSDRWTMALDLQYIDWDEAKAFAQGFGWRSQTVVKAGAAYEINDDWTVRGGVSHARLHTTENHAAENAILGGLNTTAVTTGVTRRLTQNSELNLTFEYDFGPKVNGKGPSEGFDTESDFYTVTVGYGWKF</sequence>
<dbReference type="RefSeq" id="WP_159266342.1">
    <property type="nucleotide sequence ID" value="NZ_CP040324.1"/>
</dbReference>
<proteinExistence type="inferred from homology"/>
<comment type="subcellular location">
    <subcellularLocation>
        <location evidence="1">Cell outer membrane</location>
        <topology evidence="1">Multi-pass membrane protein</topology>
    </subcellularLocation>
</comment>
<dbReference type="PANTHER" id="PTHR35093">
    <property type="entry name" value="OUTER MEMBRANE PROTEIN NMB0088-RELATED"/>
    <property type="match status" value="1"/>
</dbReference>
<keyword evidence="7" id="KW-0998">Cell outer membrane</keyword>
<keyword evidence="6" id="KW-0472">Membrane</keyword>
<evidence type="ECO:0000256" key="2">
    <source>
        <dbReference type="ARBA" id="ARBA00008163"/>
    </source>
</evidence>
<feature type="signal peptide" evidence="8">
    <location>
        <begin position="1"/>
        <end position="24"/>
    </location>
</feature>
<dbReference type="Pfam" id="PF03349">
    <property type="entry name" value="Toluene_X"/>
    <property type="match status" value="1"/>
</dbReference>
<gene>
    <name evidence="9" type="ORF">TCK1_3374</name>
</gene>
<dbReference type="AlphaFoldDB" id="A0AAE6RCP0"/>
<evidence type="ECO:0000256" key="5">
    <source>
        <dbReference type="ARBA" id="ARBA00022729"/>
    </source>
</evidence>
<dbReference type="InterPro" id="IPR005017">
    <property type="entry name" value="OMPP1/FadL/TodX"/>
</dbReference>
<evidence type="ECO:0000313" key="9">
    <source>
        <dbReference type="EMBL" id="QHB28720.1"/>
    </source>
</evidence>